<dbReference type="Pfam" id="PF02156">
    <property type="entry name" value="Glyco_hydro_26"/>
    <property type="match status" value="1"/>
</dbReference>
<evidence type="ECO:0000256" key="2">
    <source>
        <dbReference type="ARBA" id="ARBA00023295"/>
    </source>
</evidence>
<organism evidence="5 6">
    <name type="scientific">Aspergillus homomorphus (strain CBS 101889)</name>
    <dbReference type="NCBI Taxonomy" id="1450537"/>
    <lineage>
        <taxon>Eukaryota</taxon>
        <taxon>Fungi</taxon>
        <taxon>Dikarya</taxon>
        <taxon>Ascomycota</taxon>
        <taxon>Pezizomycotina</taxon>
        <taxon>Eurotiomycetes</taxon>
        <taxon>Eurotiomycetidae</taxon>
        <taxon>Eurotiales</taxon>
        <taxon>Aspergillaceae</taxon>
        <taxon>Aspergillus</taxon>
        <taxon>Aspergillus subgen. Circumdati</taxon>
    </lineage>
</organism>
<proteinExistence type="inferred from homology"/>
<dbReference type="Gene3D" id="3.20.20.80">
    <property type="entry name" value="Glycosidases"/>
    <property type="match status" value="1"/>
</dbReference>
<dbReference type="VEuPathDB" id="FungiDB:BO97DRAFT_413612"/>
<dbReference type="STRING" id="1450537.A0A395I0F1"/>
<keyword evidence="6" id="KW-1185">Reference proteome</keyword>
<dbReference type="EMBL" id="KZ824280">
    <property type="protein sequence ID" value="RAL13159.1"/>
    <property type="molecule type" value="Genomic_DNA"/>
</dbReference>
<dbReference type="AlphaFoldDB" id="A0A395I0F1"/>
<gene>
    <name evidence="5" type="ORF">BO97DRAFT_413612</name>
</gene>
<comment type="similarity">
    <text evidence="3">Belongs to the glycosyl hydrolase 26 family.</text>
</comment>
<evidence type="ECO:0000313" key="6">
    <source>
        <dbReference type="Proteomes" id="UP000248961"/>
    </source>
</evidence>
<dbReference type="Proteomes" id="UP000248961">
    <property type="component" value="Unassembled WGS sequence"/>
</dbReference>
<comment type="caution">
    <text evidence="3">Lacks conserved residue(s) required for the propagation of feature annotation.</text>
</comment>
<dbReference type="PROSITE" id="PS51764">
    <property type="entry name" value="GH26"/>
    <property type="match status" value="1"/>
</dbReference>
<dbReference type="RefSeq" id="XP_025552313.1">
    <property type="nucleotide sequence ID" value="XM_025696301.1"/>
</dbReference>
<dbReference type="GO" id="GO:0004553">
    <property type="term" value="F:hydrolase activity, hydrolyzing O-glycosyl compounds"/>
    <property type="evidence" value="ECO:0007669"/>
    <property type="project" value="InterPro"/>
</dbReference>
<feature type="domain" description="GH26" evidence="4">
    <location>
        <begin position="1"/>
        <end position="103"/>
    </location>
</feature>
<sequence length="103" mass="11579">MKQHIERNGRKPGVARGANSQAVEDAIQHAGRNEINALVWHWYAPNCLLDIAEQPWYKGFYTKATCFNVADAVNDSNGANYQLLLRDIESAFKCVAGEVPQFR</sequence>
<keyword evidence="2" id="KW-0326">Glycosidase</keyword>
<evidence type="ECO:0000256" key="1">
    <source>
        <dbReference type="ARBA" id="ARBA00022801"/>
    </source>
</evidence>
<accession>A0A395I0F1</accession>
<dbReference type="InterPro" id="IPR022790">
    <property type="entry name" value="GH26_dom"/>
</dbReference>
<evidence type="ECO:0000256" key="3">
    <source>
        <dbReference type="PROSITE-ProRule" id="PRU01100"/>
    </source>
</evidence>
<protein>
    <recommendedName>
        <fullName evidence="4">GH26 domain-containing protein</fullName>
    </recommendedName>
</protein>
<name>A0A395I0F1_ASPHC</name>
<evidence type="ECO:0000259" key="4">
    <source>
        <dbReference type="PROSITE" id="PS51764"/>
    </source>
</evidence>
<keyword evidence="1" id="KW-0378">Hydrolase</keyword>
<reference evidence="5 6" key="1">
    <citation type="submission" date="2018-02" db="EMBL/GenBank/DDBJ databases">
        <title>The genomes of Aspergillus section Nigri reveals drivers in fungal speciation.</title>
        <authorList>
            <consortium name="DOE Joint Genome Institute"/>
            <person name="Vesth T.C."/>
            <person name="Nybo J."/>
            <person name="Theobald S."/>
            <person name="Brandl J."/>
            <person name="Frisvad J.C."/>
            <person name="Nielsen K.F."/>
            <person name="Lyhne E.K."/>
            <person name="Kogle M.E."/>
            <person name="Kuo A."/>
            <person name="Riley R."/>
            <person name="Clum A."/>
            <person name="Nolan M."/>
            <person name="Lipzen A."/>
            <person name="Salamov A."/>
            <person name="Henrissat B."/>
            <person name="Wiebenga A."/>
            <person name="De vries R.P."/>
            <person name="Grigoriev I.V."/>
            <person name="Mortensen U.H."/>
            <person name="Andersen M.R."/>
            <person name="Baker S.E."/>
        </authorList>
    </citation>
    <scope>NUCLEOTIDE SEQUENCE [LARGE SCALE GENOMIC DNA]</scope>
    <source>
        <strain evidence="5 6">CBS 101889</strain>
    </source>
</reference>
<evidence type="ECO:0000313" key="5">
    <source>
        <dbReference type="EMBL" id="RAL13159.1"/>
    </source>
</evidence>
<dbReference type="GeneID" id="37200590"/>
<dbReference type="OrthoDB" id="5286354at2759"/>